<sequence>MLVLFSFKAIASFHTTIRRKQAPVLDISTVE</sequence>
<dbReference type="AlphaFoldDB" id="A0A0E9PF46"/>
<reference evidence="1" key="2">
    <citation type="journal article" date="2015" name="Fish Shellfish Immunol.">
        <title>Early steps in the European eel (Anguilla anguilla)-Vibrio vulnificus interaction in the gills: Role of the RtxA13 toxin.</title>
        <authorList>
            <person name="Callol A."/>
            <person name="Pajuelo D."/>
            <person name="Ebbesson L."/>
            <person name="Teles M."/>
            <person name="MacKenzie S."/>
            <person name="Amaro C."/>
        </authorList>
    </citation>
    <scope>NUCLEOTIDE SEQUENCE</scope>
</reference>
<proteinExistence type="predicted"/>
<organism evidence="1">
    <name type="scientific">Anguilla anguilla</name>
    <name type="common">European freshwater eel</name>
    <name type="synonym">Muraena anguilla</name>
    <dbReference type="NCBI Taxonomy" id="7936"/>
    <lineage>
        <taxon>Eukaryota</taxon>
        <taxon>Metazoa</taxon>
        <taxon>Chordata</taxon>
        <taxon>Craniata</taxon>
        <taxon>Vertebrata</taxon>
        <taxon>Euteleostomi</taxon>
        <taxon>Actinopterygii</taxon>
        <taxon>Neopterygii</taxon>
        <taxon>Teleostei</taxon>
        <taxon>Anguilliformes</taxon>
        <taxon>Anguillidae</taxon>
        <taxon>Anguilla</taxon>
    </lineage>
</organism>
<protein>
    <submittedName>
        <fullName evidence="1">Uncharacterized protein</fullName>
    </submittedName>
</protein>
<evidence type="ECO:0000313" key="1">
    <source>
        <dbReference type="EMBL" id="JAH02710.1"/>
    </source>
</evidence>
<dbReference type="EMBL" id="GBXM01105867">
    <property type="protein sequence ID" value="JAH02710.1"/>
    <property type="molecule type" value="Transcribed_RNA"/>
</dbReference>
<reference evidence="1" key="1">
    <citation type="submission" date="2014-11" db="EMBL/GenBank/DDBJ databases">
        <authorList>
            <person name="Amaro Gonzalez C."/>
        </authorList>
    </citation>
    <scope>NUCLEOTIDE SEQUENCE</scope>
</reference>
<accession>A0A0E9PF46</accession>
<name>A0A0E9PF46_ANGAN</name>